<dbReference type="PANTHER" id="PTHR43357:SF3">
    <property type="entry name" value="FE(3+)-TRANSPORT SYSTEM PERMEASE PROTEIN FBPB 2"/>
    <property type="match status" value="1"/>
</dbReference>
<dbReference type="Proteomes" id="UP001178507">
    <property type="component" value="Unassembled WGS sequence"/>
</dbReference>
<dbReference type="PANTHER" id="PTHR43357">
    <property type="entry name" value="INNER MEMBRANE ABC TRANSPORTER PERMEASE PROTEIN YDCV"/>
    <property type="match status" value="1"/>
</dbReference>
<feature type="transmembrane region" description="Helical" evidence="8">
    <location>
        <begin position="29"/>
        <end position="49"/>
    </location>
</feature>
<gene>
    <name evidence="10" type="ORF">EVOR1521_LOCUS2747</name>
</gene>
<dbReference type="PROSITE" id="PS50928">
    <property type="entry name" value="ABC_TM1"/>
    <property type="match status" value="2"/>
</dbReference>
<comment type="caution">
    <text evidence="10">The sequence shown here is derived from an EMBL/GenBank/DDBJ whole genome shotgun (WGS) entry which is preliminary data.</text>
</comment>
<dbReference type="Pfam" id="PF00528">
    <property type="entry name" value="BPD_transp_1"/>
    <property type="match status" value="2"/>
</dbReference>
<accession>A0AA36HR47</accession>
<dbReference type="Gene3D" id="1.10.3720.10">
    <property type="entry name" value="MetI-like"/>
    <property type="match status" value="2"/>
</dbReference>
<keyword evidence="6 8" id="KW-1133">Transmembrane helix</keyword>
<keyword evidence="5 8" id="KW-0812">Transmembrane</keyword>
<dbReference type="AlphaFoldDB" id="A0AA36HR47"/>
<dbReference type="CDD" id="cd06261">
    <property type="entry name" value="TM_PBP2"/>
    <property type="match status" value="2"/>
</dbReference>
<feature type="transmembrane region" description="Helical" evidence="8">
    <location>
        <begin position="350"/>
        <end position="372"/>
    </location>
</feature>
<evidence type="ECO:0000256" key="1">
    <source>
        <dbReference type="ARBA" id="ARBA00004429"/>
    </source>
</evidence>
<organism evidence="10 11">
    <name type="scientific">Effrenium voratum</name>
    <dbReference type="NCBI Taxonomy" id="2562239"/>
    <lineage>
        <taxon>Eukaryota</taxon>
        <taxon>Sar</taxon>
        <taxon>Alveolata</taxon>
        <taxon>Dinophyceae</taxon>
        <taxon>Suessiales</taxon>
        <taxon>Symbiodiniaceae</taxon>
        <taxon>Effrenium</taxon>
    </lineage>
</organism>
<dbReference type="GO" id="GO:0005886">
    <property type="term" value="C:plasma membrane"/>
    <property type="evidence" value="ECO:0007669"/>
    <property type="project" value="UniProtKB-SubCell"/>
</dbReference>
<keyword evidence="3" id="KW-1003">Cell membrane</keyword>
<name>A0AA36HR47_9DINO</name>
<dbReference type="EMBL" id="CAUJNA010000154">
    <property type="protein sequence ID" value="CAJ1372738.1"/>
    <property type="molecule type" value="Genomic_DNA"/>
</dbReference>
<feature type="transmembrane region" description="Helical" evidence="8">
    <location>
        <begin position="305"/>
        <end position="330"/>
    </location>
</feature>
<dbReference type="InterPro" id="IPR035906">
    <property type="entry name" value="MetI-like_sf"/>
</dbReference>
<evidence type="ECO:0000256" key="3">
    <source>
        <dbReference type="ARBA" id="ARBA00022475"/>
    </source>
</evidence>
<evidence type="ECO:0000313" key="10">
    <source>
        <dbReference type="EMBL" id="CAJ1372738.1"/>
    </source>
</evidence>
<keyword evidence="2" id="KW-0813">Transport</keyword>
<proteinExistence type="predicted"/>
<feature type="transmembrane region" description="Helical" evidence="8">
    <location>
        <begin position="400"/>
        <end position="422"/>
    </location>
</feature>
<feature type="transmembrane region" description="Helical" evidence="8">
    <location>
        <begin position="267"/>
        <end position="293"/>
    </location>
</feature>
<evidence type="ECO:0000256" key="7">
    <source>
        <dbReference type="ARBA" id="ARBA00023136"/>
    </source>
</evidence>
<protein>
    <recommendedName>
        <fullName evidence="9">ABC transmembrane type-1 domain-containing protein</fullName>
    </recommendedName>
</protein>
<evidence type="ECO:0000256" key="4">
    <source>
        <dbReference type="ARBA" id="ARBA00022519"/>
    </source>
</evidence>
<keyword evidence="4" id="KW-0997">Cell inner membrane</keyword>
<evidence type="ECO:0000256" key="8">
    <source>
        <dbReference type="SAM" id="Phobius"/>
    </source>
</evidence>
<feature type="transmembrane region" description="Helical" evidence="8">
    <location>
        <begin position="229"/>
        <end position="255"/>
    </location>
</feature>
<evidence type="ECO:0000313" key="11">
    <source>
        <dbReference type="Proteomes" id="UP001178507"/>
    </source>
</evidence>
<feature type="transmembrane region" description="Helical" evidence="8">
    <location>
        <begin position="79"/>
        <end position="99"/>
    </location>
</feature>
<comment type="subcellular location">
    <subcellularLocation>
        <location evidence="1">Cell inner membrane</location>
        <topology evidence="1">Multi-pass membrane protein</topology>
    </subcellularLocation>
</comment>
<dbReference type="InterPro" id="IPR000515">
    <property type="entry name" value="MetI-like"/>
</dbReference>
<feature type="transmembrane region" description="Helical" evidence="8">
    <location>
        <begin position="461"/>
        <end position="481"/>
    </location>
</feature>
<evidence type="ECO:0000256" key="2">
    <source>
        <dbReference type="ARBA" id="ARBA00022448"/>
    </source>
</evidence>
<evidence type="ECO:0000256" key="5">
    <source>
        <dbReference type="ARBA" id="ARBA00022692"/>
    </source>
</evidence>
<feature type="transmembrane region" description="Helical" evidence="8">
    <location>
        <begin position="6"/>
        <end position="22"/>
    </location>
</feature>
<evidence type="ECO:0000259" key="9">
    <source>
        <dbReference type="PROSITE" id="PS50928"/>
    </source>
</evidence>
<sequence>MVLVGIMTILLGVGSAWLIVSFEFPGQRILSWALVLPLAMPGYIIAYVYTDLLEFAGPVQTLLRDITGWQAGDYAFPPIRSLGGAALMLSLVLYPYVYLLTRTSFQRQSVALVEATRVLGVSPTQAFLRVALPCARPAIAGGVALALMETIADYGVADYFGVSTLTAGIFRTWLGMGEPVAAAQIAAVLFLFAGALVVLERLNRQGTVANPLGRDVAAARIVLPPLKSIAALLACALPVTFGFLLPAFVLIRYAINVGDPLLSSQFLAFAGNSLTVAAAAALIATGIALFLAYAERRDASMQNQLLIRLATLGYALPGAMIAIGILALAGTLDTKLAIFMRDTLGMEPRLLLTGTIAGLLFAYVARFLTAAFNSTQAGLEKIHGTLDDAARMLGAGPGRVLTAIHLPLLRGPLLAGFLLVFIDVMKELPATLLLRPFNFETLATRTYRLASDERLAEASTAALLIVALGLIPTIMLSVSIARSTFRR</sequence>
<feature type="domain" description="ABC transmembrane type-1" evidence="9">
    <location>
        <begin position="270"/>
        <end position="476"/>
    </location>
</feature>
<keyword evidence="11" id="KW-1185">Reference proteome</keyword>
<feature type="domain" description="ABC transmembrane type-1" evidence="9">
    <location>
        <begin position="1"/>
        <end position="201"/>
    </location>
</feature>
<dbReference type="FunFam" id="1.10.3720.10:FF:000088">
    <property type="entry name" value="Iron(III) ABC transporter, permease protein"/>
    <property type="match status" value="1"/>
</dbReference>
<keyword evidence="7 8" id="KW-0472">Membrane</keyword>
<reference evidence="10" key="1">
    <citation type="submission" date="2023-08" db="EMBL/GenBank/DDBJ databases">
        <authorList>
            <person name="Chen Y."/>
            <person name="Shah S."/>
            <person name="Dougan E. K."/>
            <person name="Thang M."/>
            <person name="Chan C."/>
        </authorList>
    </citation>
    <scope>NUCLEOTIDE SEQUENCE</scope>
</reference>
<dbReference type="GO" id="GO:0055085">
    <property type="term" value="P:transmembrane transport"/>
    <property type="evidence" value="ECO:0007669"/>
    <property type="project" value="InterPro"/>
</dbReference>
<evidence type="ECO:0000256" key="6">
    <source>
        <dbReference type="ARBA" id="ARBA00022989"/>
    </source>
</evidence>
<feature type="transmembrane region" description="Helical" evidence="8">
    <location>
        <begin position="180"/>
        <end position="199"/>
    </location>
</feature>
<dbReference type="SUPFAM" id="SSF161098">
    <property type="entry name" value="MetI-like"/>
    <property type="match status" value="2"/>
</dbReference>